<evidence type="ECO:0000259" key="2">
    <source>
        <dbReference type="Pfam" id="PF14111"/>
    </source>
</evidence>
<feature type="compositionally biased region" description="Basic and acidic residues" evidence="1">
    <location>
        <begin position="120"/>
        <end position="129"/>
    </location>
</feature>
<dbReference type="Proteomes" id="UP000826656">
    <property type="component" value="Unassembled WGS sequence"/>
</dbReference>
<dbReference type="InterPro" id="IPR040256">
    <property type="entry name" value="At4g02000-like"/>
</dbReference>
<name>A0ABQ7UGD0_SOLTU</name>
<gene>
    <name evidence="3" type="ORF">KY290_027288</name>
</gene>
<proteinExistence type="predicted"/>
<dbReference type="InterPro" id="IPR025558">
    <property type="entry name" value="DUF4283"/>
</dbReference>
<keyword evidence="4" id="KW-1185">Reference proteome</keyword>
<feature type="compositionally biased region" description="Polar residues" evidence="1">
    <location>
        <begin position="1"/>
        <end position="12"/>
    </location>
</feature>
<evidence type="ECO:0000256" key="1">
    <source>
        <dbReference type="SAM" id="MobiDB-lite"/>
    </source>
</evidence>
<accession>A0ABQ7UGD0</accession>
<feature type="compositionally biased region" description="Polar residues" evidence="1">
    <location>
        <begin position="384"/>
        <end position="398"/>
    </location>
</feature>
<sequence length="407" mass="46269">MTSVDLNGQSKAQPPPVPPDPPNKLTENTNLATNGNKYVPITTDNGRNPDNSNTTGNPNNTENSTSFENIESDAEQEKEETQSEEENNNEDVIEHSNGEDTMGKTKIQDNSGETRPTPTDNKKSIERPVSKPTFAATVGIKLAEAAKNIIPVDIKHGTHLGKPAVFFSAQDYFVNLAEQCKLTIVEKFVKTTPSMEEIRKAFATRYHLKEPVKVAYFNNRHVYLDFANEVDYNHILFKNYIHIGDSPMKVLKWSPDFKPEEETPIAHVWILIHQLPWHLFRWDVVSRMLSYVGTVVAPDMATMDGTEDGVWLKIEYEEAPEYCLYYKLQGHQEHACRNKARDEKSKAEILENKQKQEVKINEDGFTTVTRKGRGHHQKNETRNQHNIHTNQEGNNNTSDKQKAASKK</sequence>
<feature type="compositionally biased region" description="Polar residues" evidence="1">
    <location>
        <begin position="108"/>
        <end position="119"/>
    </location>
</feature>
<feature type="compositionally biased region" description="Polar residues" evidence="1">
    <location>
        <begin position="25"/>
        <end position="69"/>
    </location>
</feature>
<evidence type="ECO:0000313" key="3">
    <source>
        <dbReference type="EMBL" id="KAH0748056.1"/>
    </source>
</evidence>
<feature type="domain" description="DUF4283" evidence="2">
    <location>
        <begin position="177"/>
        <end position="261"/>
    </location>
</feature>
<organism evidence="3 4">
    <name type="scientific">Solanum tuberosum</name>
    <name type="common">Potato</name>
    <dbReference type="NCBI Taxonomy" id="4113"/>
    <lineage>
        <taxon>Eukaryota</taxon>
        <taxon>Viridiplantae</taxon>
        <taxon>Streptophyta</taxon>
        <taxon>Embryophyta</taxon>
        <taxon>Tracheophyta</taxon>
        <taxon>Spermatophyta</taxon>
        <taxon>Magnoliopsida</taxon>
        <taxon>eudicotyledons</taxon>
        <taxon>Gunneridae</taxon>
        <taxon>Pentapetalae</taxon>
        <taxon>asterids</taxon>
        <taxon>lamiids</taxon>
        <taxon>Solanales</taxon>
        <taxon>Solanaceae</taxon>
        <taxon>Solanoideae</taxon>
        <taxon>Solaneae</taxon>
        <taxon>Solanum</taxon>
    </lineage>
</organism>
<feature type="region of interest" description="Disordered" evidence="1">
    <location>
        <begin position="1"/>
        <end position="130"/>
    </location>
</feature>
<feature type="compositionally biased region" description="Pro residues" evidence="1">
    <location>
        <begin position="13"/>
        <end position="22"/>
    </location>
</feature>
<feature type="compositionally biased region" description="Basic and acidic residues" evidence="1">
    <location>
        <begin position="92"/>
        <end position="107"/>
    </location>
</feature>
<dbReference type="EMBL" id="JAIVGD010000019">
    <property type="protein sequence ID" value="KAH0748056.1"/>
    <property type="molecule type" value="Genomic_DNA"/>
</dbReference>
<dbReference type="Pfam" id="PF14111">
    <property type="entry name" value="DUF4283"/>
    <property type="match status" value="1"/>
</dbReference>
<dbReference type="PANTHER" id="PTHR31286:SF177">
    <property type="entry name" value="ENDONUCLEASE_EXONUCLEASE_PHOSPHATASE"/>
    <property type="match status" value="1"/>
</dbReference>
<evidence type="ECO:0000313" key="4">
    <source>
        <dbReference type="Proteomes" id="UP000826656"/>
    </source>
</evidence>
<comment type="caution">
    <text evidence="3">The sequence shown here is derived from an EMBL/GenBank/DDBJ whole genome shotgun (WGS) entry which is preliminary data.</text>
</comment>
<feature type="compositionally biased region" description="Acidic residues" evidence="1">
    <location>
        <begin position="70"/>
        <end position="91"/>
    </location>
</feature>
<dbReference type="PANTHER" id="PTHR31286">
    <property type="entry name" value="GLYCINE-RICH CELL WALL STRUCTURAL PROTEIN 1.8-LIKE"/>
    <property type="match status" value="1"/>
</dbReference>
<protein>
    <recommendedName>
        <fullName evidence="2">DUF4283 domain-containing protein</fullName>
    </recommendedName>
</protein>
<feature type="region of interest" description="Disordered" evidence="1">
    <location>
        <begin position="360"/>
        <end position="407"/>
    </location>
</feature>
<reference evidence="3 4" key="1">
    <citation type="journal article" date="2021" name="bioRxiv">
        <title>Chromosome-scale and haplotype-resolved genome assembly of a tetraploid potato cultivar.</title>
        <authorList>
            <person name="Sun H."/>
            <person name="Jiao W.-B."/>
            <person name="Krause K."/>
            <person name="Campoy J.A."/>
            <person name="Goel M."/>
            <person name="Folz-Donahue K."/>
            <person name="Kukat C."/>
            <person name="Huettel B."/>
            <person name="Schneeberger K."/>
        </authorList>
    </citation>
    <scope>NUCLEOTIDE SEQUENCE [LARGE SCALE GENOMIC DNA]</scope>
    <source>
        <strain evidence="3">SolTubOtavaFocal</strain>
        <tissue evidence="3">Leaves</tissue>
    </source>
</reference>